<keyword evidence="2" id="KW-1185">Reference proteome</keyword>
<dbReference type="EMBL" id="JATAAI010000001">
    <property type="protein sequence ID" value="KAK1749106.1"/>
    <property type="molecule type" value="Genomic_DNA"/>
</dbReference>
<accession>A0AAD8YM31</accession>
<reference evidence="1" key="1">
    <citation type="submission" date="2023-06" db="EMBL/GenBank/DDBJ databases">
        <title>Survivors Of The Sea: Transcriptome response of Skeletonema marinoi to long-term dormancy.</title>
        <authorList>
            <person name="Pinder M.I.M."/>
            <person name="Kourtchenko O."/>
            <person name="Robertson E.K."/>
            <person name="Larsson T."/>
            <person name="Maumus F."/>
            <person name="Osuna-Cruz C.M."/>
            <person name="Vancaester E."/>
            <person name="Stenow R."/>
            <person name="Vandepoele K."/>
            <person name="Ploug H."/>
            <person name="Bruchert V."/>
            <person name="Godhe A."/>
            <person name="Topel M."/>
        </authorList>
    </citation>
    <scope>NUCLEOTIDE SEQUENCE</scope>
    <source>
        <strain evidence="1">R05AC</strain>
    </source>
</reference>
<protein>
    <submittedName>
        <fullName evidence="1">Uncharacterized protein</fullName>
    </submittedName>
</protein>
<sequence length="59" mass="6722">MDLGSLQDMEAQIQFPTQFAQQGAPELLDPQGRLRQPGDLETDLIECWNDINKWSSTML</sequence>
<comment type="caution">
    <text evidence="1">The sequence shown here is derived from an EMBL/GenBank/DDBJ whole genome shotgun (WGS) entry which is preliminary data.</text>
</comment>
<evidence type="ECO:0000313" key="2">
    <source>
        <dbReference type="Proteomes" id="UP001224775"/>
    </source>
</evidence>
<dbReference type="Proteomes" id="UP001224775">
    <property type="component" value="Unassembled WGS sequence"/>
</dbReference>
<organism evidence="1 2">
    <name type="scientific">Skeletonema marinoi</name>
    <dbReference type="NCBI Taxonomy" id="267567"/>
    <lineage>
        <taxon>Eukaryota</taxon>
        <taxon>Sar</taxon>
        <taxon>Stramenopiles</taxon>
        <taxon>Ochrophyta</taxon>
        <taxon>Bacillariophyta</taxon>
        <taxon>Coscinodiscophyceae</taxon>
        <taxon>Thalassiosirophycidae</taxon>
        <taxon>Thalassiosirales</taxon>
        <taxon>Skeletonemataceae</taxon>
        <taxon>Skeletonema</taxon>
        <taxon>Skeletonema marinoi-dohrnii complex</taxon>
    </lineage>
</organism>
<evidence type="ECO:0000313" key="1">
    <source>
        <dbReference type="EMBL" id="KAK1749106.1"/>
    </source>
</evidence>
<name>A0AAD8YM31_9STRA</name>
<proteinExistence type="predicted"/>
<dbReference type="AlphaFoldDB" id="A0AAD8YM31"/>
<gene>
    <name evidence="1" type="ORF">QTG54_001045</name>
</gene>